<evidence type="ECO:0000256" key="1">
    <source>
        <dbReference type="SAM" id="Phobius"/>
    </source>
</evidence>
<dbReference type="OrthoDB" id="268559at2"/>
<dbReference type="AlphaFoldDB" id="V5SGX1"/>
<keyword evidence="1" id="KW-0812">Transmembrane</keyword>
<feature type="transmembrane region" description="Helical" evidence="1">
    <location>
        <begin position="130"/>
        <end position="149"/>
    </location>
</feature>
<dbReference type="RefSeq" id="WP_023787129.1">
    <property type="nucleotide sequence ID" value="NC_022997.1"/>
</dbReference>
<evidence type="ECO:0000313" key="2">
    <source>
        <dbReference type="EMBL" id="AHB50126.1"/>
    </source>
</evidence>
<proteinExistence type="predicted"/>
<evidence type="ECO:0000313" key="3">
    <source>
        <dbReference type="Proteomes" id="UP000018542"/>
    </source>
</evidence>
<dbReference type="Proteomes" id="UP000018542">
    <property type="component" value="Chromosome"/>
</dbReference>
<reference evidence="2 3" key="1">
    <citation type="journal article" date="2014" name="Genome Announc.">
        <title>Complete Genome Sequence of Hyphomicrobium nitrativorans Strain NL23, a Denitrifying Bacterium Isolated from Biofilm of a Methanol-Fed Denitrification System Treating Seawater at the Montreal Biodome.</title>
        <authorList>
            <person name="Martineau C."/>
            <person name="Villeneuve C."/>
            <person name="Mauffrey F."/>
            <person name="Villemur R."/>
        </authorList>
    </citation>
    <scope>NUCLEOTIDE SEQUENCE [LARGE SCALE GENOMIC DNA]</scope>
    <source>
        <strain evidence="2">NL23</strain>
    </source>
</reference>
<keyword evidence="1" id="KW-1133">Transmembrane helix</keyword>
<feature type="transmembrane region" description="Helical" evidence="1">
    <location>
        <begin position="66"/>
        <end position="85"/>
    </location>
</feature>
<sequence length="252" mass="28144">MVTPSDQSAAPAPQGSPEIRIYSHSPIVYWWVVWAYGYFCAAFTYFQGERVNFSAGIKPLFIHPSAWVGLSFTLVLLVVIVATTVRARGVNAILLLLLMGAAAAGTYFVMDTREFWAEPPALLVHMNLAFYMLVSSVLFAVWFVIVFIVDRLSYWRFRGTQVERVQRFSSILGRAPESWSVMHIRLTRNSDDLIAHKILGLGFLGLGTSDIDAKLTIFGGGHEQFRIENVWRASAPLRAIQQAMGQKATVVV</sequence>
<dbReference type="HOGENOM" id="CLU_1061206_0_0_5"/>
<keyword evidence="3" id="KW-1185">Reference proteome</keyword>
<keyword evidence="1" id="KW-0472">Membrane</keyword>
<dbReference type="STRING" id="1029756.W911_08765"/>
<gene>
    <name evidence="2" type="ORF">W911_08765</name>
</gene>
<dbReference type="PATRIC" id="fig|1029756.8.peg.1830"/>
<name>V5SGX1_9HYPH</name>
<dbReference type="EMBL" id="CP006912">
    <property type="protein sequence ID" value="AHB50126.1"/>
    <property type="molecule type" value="Genomic_DNA"/>
</dbReference>
<dbReference type="KEGG" id="hni:W911_08765"/>
<feature type="transmembrane region" description="Helical" evidence="1">
    <location>
        <begin position="27"/>
        <end position="46"/>
    </location>
</feature>
<organism evidence="2 3">
    <name type="scientific">Hyphomicrobium nitrativorans NL23</name>
    <dbReference type="NCBI Taxonomy" id="1029756"/>
    <lineage>
        <taxon>Bacteria</taxon>
        <taxon>Pseudomonadati</taxon>
        <taxon>Pseudomonadota</taxon>
        <taxon>Alphaproteobacteria</taxon>
        <taxon>Hyphomicrobiales</taxon>
        <taxon>Hyphomicrobiaceae</taxon>
        <taxon>Hyphomicrobium</taxon>
    </lineage>
</organism>
<feature type="transmembrane region" description="Helical" evidence="1">
    <location>
        <begin position="92"/>
        <end position="110"/>
    </location>
</feature>
<accession>V5SGX1</accession>
<protein>
    <submittedName>
        <fullName evidence="2">Uncharacterized protein</fullName>
    </submittedName>
</protein>